<organism evidence="1">
    <name type="scientific">marine sediment metagenome</name>
    <dbReference type="NCBI Taxonomy" id="412755"/>
    <lineage>
        <taxon>unclassified sequences</taxon>
        <taxon>metagenomes</taxon>
        <taxon>ecological metagenomes</taxon>
    </lineage>
</organism>
<name>X0ZFZ5_9ZZZZ</name>
<reference evidence="1" key="1">
    <citation type="journal article" date="2014" name="Front. Microbiol.">
        <title>High frequency of phylogenetically diverse reductive dehalogenase-homologous genes in deep subseafloor sedimentary metagenomes.</title>
        <authorList>
            <person name="Kawai M."/>
            <person name="Futagami T."/>
            <person name="Toyoda A."/>
            <person name="Takaki Y."/>
            <person name="Nishi S."/>
            <person name="Hori S."/>
            <person name="Arai W."/>
            <person name="Tsubouchi T."/>
            <person name="Morono Y."/>
            <person name="Uchiyama I."/>
            <person name="Ito T."/>
            <person name="Fujiyama A."/>
            <person name="Inagaki F."/>
            <person name="Takami H."/>
        </authorList>
    </citation>
    <scope>NUCLEOTIDE SEQUENCE</scope>
    <source>
        <strain evidence="1">Expedition CK06-06</strain>
    </source>
</reference>
<gene>
    <name evidence="1" type="ORF">S01H4_20892</name>
</gene>
<dbReference type="EMBL" id="BART01009426">
    <property type="protein sequence ID" value="GAG68219.1"/>
    <property type="molecule type" value="Genomic_DNA"/>
</dbReference>
<accession>X0ZFZ5</accession>
<comment type="caution">
    <text evidence="1">The sequence shown here is derived from an EMBL/GenBank/DDBJ whole genome shotgun (WGS) entry which is preliminary data.</text>
</comment>
<protein>
    <submittedName>
        <fullName evidence="1">Uncharacterized protein</fullName>
    </submittedName>
</protein>
<proteinExistence type="predicted"/>
<sequence>MKKDLEQWQIKHDYEMPDGRIVHCIYEKALKLLRKGKYGEGDFKEIK</sequence>
<evidence type="ECO:0000313" key="1">
    <source>
        <dbReference type="EMBL" id="GAG68219.1"/>
    </source>
</evidence>
<dbReference type="AlphaFoldDB" id="X0ZFZ5"/>